<evidence type="ECO:0000313" key="13">
    <source>
        <dbReference type="EMBL" id="MCS5725556.1"/>
    </source>
</evidence>
<dbReference type="GO" id="GO:0009401">
    <property type="term" value="P:phosphoenolpyruvate-dependent sugar phosphotransferase system"/>
    <property type="evidence" value="ECO:0007669"/>
    <property type="project" value="UniProtKB-KW"/>
</dbReference>
<keyword evidence="3" id="KW-0963">Cytoplasm</keyword>
<dbReference type="InterPro" id="IPR051351">
    <property type="entry name" value="Ascorbate-PTS_EIIA_comp"/>
</dbReference>
<sequence length="172" mass="17601">MTYTLPEPLPDTAIALRVEAEDWRAAVRSVGSALEASGCTDASYSERMIALVEEYGPYIVIAPGLAMAHARPGPDVHASGLAVVTLATPMPFGHAHNDPVSVVIGLAATEADSHVASVAALANVFNDESMVPALAAARDAVEVRQLLSGGASAHDAETDADGSDAAPRSDLS</sequence>
<keyword evidence="13" id="KW-0762">Sugar transport</keyword>
<dbReference type="InterPro" id="IPR016152">
    <property type="entry name" value="PTrfase/Anion_transptr"/>
</dbReference>
<reference evidence="13" key="1">
    <citation type="submission" date="2022-08" db="EMBL/GenBank/DDBJ databases">
        <authorList>
            <person name="Deng Y."/>
            <person name="Han X.-F."/>
            <person name="Zhang Y.-Q."/>
        </authorList>
    </citation>
    <scope>NUCLEOTIDE SEQUENCE</scope>
    <source>
        <strain evidence="13">CPCC 203407</strain>
    </source>
</reference>
<dbReference type="AlphaFoldDB" id="A0AA42BTU6"/>
<evidence type="ECO:0000256" key="3">
    <source>
        <dbReference type="ARBA" id="ARBA00022490"/>
    </source>
</evidence>
<evidence type="ECO:0000256" key="9">
    <source>
        <dbReference type="ARBA" id="ARBA00041175"/>
    </source>
</evidence>
<evidence type="ECO:0000256" key="2">
    <source>
        <dbReference type="ARBA" id="ARBA00022448"/>
    </source>
</evidence>
<comment type="function">
    <text evidence="8">The phosphoenolpyruvate-dependent sugar phosphotransferase system (sugar PTS), a major carbohydrate active transport system, catalyzes the phosphorylation of incoming sugar substrates concomitantly with their translocation across the cell membrane. The enzyme II UlaABC PTS system is involved in ascorbate transport.</text>
</comment>
<proteinExistence type="predicted"/>
<dbReference type="Proteomes" id="UP001165587">
    <property type="component" value="Unassembled WGS sequence"/>
</dbReference>
<evidence type="ECO:0000256" key="4">
    <source>
        <dbReference type="ARBA" id="ARBA00022553"/>
    </source>
</evidence>
<evidence type="ECO:0000256" key="5">
    <source>
        <dbReference type="ARBA" id="ARBA00022679"/>
    </source>
</evidence>
<dbReference type="SUPFAM" id="SSF55804">
    <property type="entry name" value="Phoshotransferase/anion transport protein"/>
    <property type="match status" value="1"/>
</dbReference>
<feature type="domain" description="PTS EIIA type-2" evidence="12">
    <location>
        <begin position="7"/>
        <end position="150"/>
    </location>
</feature>
<evidence type="ECO:0000256" key="10">
    <source>
        <dbReference type="ARBA" id="ARBA00042072"/>
    </source>
</evidence>
<dbReference type="PANTHER" id="PTHR36203">
    <property type="entry name" value="ASCORBATE-SPECIFIC PTS SYSTEM EIIA COMPONENT"/>
    <property type="match status" value="1"/>
</dbReference>
<protein>
    <recommendedName>
        <fullName evidence="9">Ascorbate-specific PTS system EIIA component</fullName>
    </recommendedName>
    <alternativeName>
        <fullName evidence="10">Ascorbate-specific phosphotransferase enzyme IIA component</fullName>
    </alternativeName>
</protein>
<name>A0AA42BTU6_9MICO</name>
<evidence type="ECO:0000256" key="1">
    <source>
        <dbReference type="ARBA" id="ARBA00004496"/>
    </source>
</evidence>
<evidence type="ECO:0000259" key="12">
    <source>
        <dbReference type="PROSITE" id="PS51094"/>
    </source>
</evidence>
<evidence type="ECO:0000313" key="14">
    <source>
        <dbReference type="Proteomes" id="UP001165587"/>
    </source>
</evidence>
<keyword evidence="14" id="KW-1185">Reference proteome</keyword>
<keyword evidence="2" id="KW-0813">Transport</keyword>
<evidence type="ECO:0000256" key="6">
    <source>
        <dbReference type="ARBA" id="ARBA00022683"/>
    </source>
</evidence>
<feature type="region of interest" description="Disordered" evidence="11">
    <location>
        <begin position="150"/>
        <end position="172"/>
    </location>
</feature>
<dbReference type="EMBL" id="JANLCK010000003">
    <property type="protein sequence ID" value="MCS5725556.1"/>
    <property type="molecule type" value="Genomic_DNA"/>
</dbReference>
<comment type="subcellular location">
    <subcellularLocation>
        <location evidence="1">Cytoplasm</location>
    </subcellularLocation>
</comment>
<dbReference type="Gene3D" id="3.40.930.10">
    <property type="entry name" value="Mannitol-specific EII, Chain A"/>
    <property type="match status" value="1"/>
</dbReference>
<keyword evidence="5" id="KW-0808">Transferase</keyword>
<dbReference type="PROSITE" id="PS51094">
    <property type="entry name" value="PTS_EIIA_TYPE_2"/>
    <property type="match status" value="1"/>
</dbReference>
<keyword evidence="7" id="KW-0418">Kinase</keyword>
<dbReference type="GO" id="GO:0016301">
    <property type="term" value="F:kinase activity"/>
    <property type="evidence" value="ECO:0007669"/>
    <property type="project" value="UniProtKB-KW"/>
</dbReference>
<evidence type="ECO:0000256" key="8">
    <source>
        <dbReference type="ARBA" id="ARBA00037387"/>
    </source>
</evidence>
<comment type="caution">
    <text evidence="13">The sequence shown here is derived from an EMBL/GenBank/DDBJ whole genome shotgun (WGS) entry which is preliminary data.</text>
</comment>
<dbReference type="RefSeq" id="WP_259526069.1">
    <property type="nucleotide sequence ID" value="NZ_JANLCK010000003.1"/>
</dbReference>
<keyword evidence="4" id="KW-0597">Phosphoprotein</keyword>
<gene>
    <name evidence="13" type="ORF">N1028_06570</name>
</gene>
<dbReference type="GO" id="GO:0005737">
    <property type="term" value="C:cytoplasm"/>
    <property type="evidence" value="ECO:0007669"/>
    <property type="project" value="UniProtKB-SubCell"/>
</dbReference>
<dbReference type="Pfam" id="PF00359">
    <property type="entry name" value="PTS_EIIA_2"/>
    <property type="match status" value="1"/>
</dbReference>
<dbReference type="InterPro" id="IPR002178">
    <property type="entry name" value="PTS_EIIA_type-2_dom"/>
</dbReference>
<evidence type="ECO:0000256" key="11">
    <source>
        <dbReference type="SAM" id="MobiDB-lite"/>
    </source>
</evidence>
<keyword evidence="6" id="KW-0598">Phosphotransferase system</keyword>
<organism evidence="13 14">
    <name type="scientific">Herbiconiux oxytropis</name>
    <dbReference type="NCBI Taxonomy" id="2970915"/>
    <lineage>
        <taxon>Bacteria</taxon>
        <taxon>Bacillati</taxon>
        <taxon>Actinomycetota</taxon>
        <taxon>Actinomycetes</taxon>
        <taxon>Micrococcales</taxon>
        <taxon>Microbacteriaceae</taxon>
        <taxon>Herbiconiux</taxon>
    </lineage>
</organism>
<accession>A0AA42BTU6</accession>
<evidence type="ECO:0000256" key="7">
    <source>
        <dbReference type="ARBA" id="ARBA00022777"/>
    </source>
</evidence>
<dbReference type="PANTHER" id="PTHR36203:SF1">
    <property type="entry name" value="ASCORBATE-SPECIFIC PTS SYSTEM EIIA COMPONENT"/>
    <property type="match status" value="1"/>
</dbReference>